<protein>
    <recommendedName>
        <fullName evidence="5">Peptidase</fullName>
    </recommendedName>
</protein>
<evidence type="ECO:0000313" key="4">
    <source>
        <dbReference type="EMBL" id="QJI01432.1"/>
    </source>
</evidence>
<evidence type="ECO:0008006" key="5">
    <source>
        <dbReference type="Google" id="ProtNLM"/>
    </source>
</evidence>
<dbReference type="EMBL" id="MT144923">
    <property type="protein sequence ID" value="QJI01432.1"/>
    <property type="molecule type" value="Genomic_DNA"/>
</dbReference>
<proteinExistence type="predicted"/>
<accession>A0A6H1ZGX4</accession>
<dbReference type="EMBL" id="MT141566">
    <property type="protein sequence ID" value="QJA67130.1"/>
    <property type="molecule type" value="Genomic_DNA"/>
</dbReference>
<evidence type="ECO:0000313" key="1">
    <source>
        <dbReference type="EMBL" id="QJA47176.1"/>
    </source>
</evidence>
<reference evidence="1" key="1">
    <citation type="submission" date="2020-03" db="EMBL/GenBank/DDBJ databases">
        <title>The deep terrestrial virosphere.</title>
        <authorList>
            <person name="Holmfeldt K."/>
            <person name="Nilsson E."/>
            <person name="Simone D."/>
            <person name="Lopez-Fernandez M."/>
            <person name="Wu X."/>
            <person name="de Brujin I."/>
            <person name="Lundin D."/>
            <person name="Andersson A."/>
            <person name="Bertilsson S."/>
            <person name="Dopson M."/>
        </authorList>
    </citation>
    <scope>NUCLEOTIDE SEQUENCE</scope>
    <source>
        <strain evidence="3">MM415A00172</strain>
        <strain evidence="2">MM415B00296</strain>
        <strain evidence="1">TM448A00615</strain>
        <strain evidence="4">TM448B02541</strain>
    </source>
</reference>
<dbReference type="AlphaFoldDB" id="A0A6H1ZGX4"/>
<name>A0A6H1ZGX4_9ZZZZ</name>
<gene>
    <name evidence="3" type="ORF">MM415A00172_0040</name>
    <name evidence="2" type="ORF">MM415B00296_0036</name>
    <name evidence="1" type="ORF">TM448A00615_0015</name>
    <name evidence="4" type="ORF">TM448B02541_0004</name>
</gene>
<dbReference type="EMBL" id="MT142533">
    <property type="protein sequence ID" value="QJA84696.1"/>
    <property type="molecule type" value="Genomic_DNA"/>
</dbReference>
<evidence type="ECO:0000313" key="2">
    <source>
        <dbReference type="EMBL" id="QJA67130.1"/>
    </source>
</evidence>
<evidence type="ECO:0000313" key="3">
    <source>
        <dbReference type="EMBL" id="QJA84696.1"/>
    </source>
</evidence>
<organism evidence="1">
    <name type="scientific">viral metagenome</name>
    <dbReference type="NCBI Taxonomy" id="1070528"/>
    <lineage>
        <taxon>unclassified sequences</taxon>
        <taxon>metagenomes</taxon>
        <taxon>organismal metagenomes</taxon>
    </lineage>
</organism>
<sequence length="128" mass="14703">MSKTTSKLDFEYFSKKVRYYIKQFGLSDYEIVLIHKDLEDEGEPLSNSTAGVKMNANSKSATFYLNKDWGDGELDRKALERAAIHEVGHILLCDYYWCAATRFGITSEQIGGVEHAIIRRLENFILRT</sequence>
<dbReference type="EMBL" id="MT144034">
    <property type="protein sequence ID" value="QJA47176.1"/>
    <property type="molecule type" value="Genomic_DNA"/>
</dbReference>